<dbReference type="NCBIfam" id="TIGR00968">
    <property type="entry name" value="3a0106s01"/>
    <property type="match status" value="1"/>
</dbReference>
<protein>
    <submittedName>
        <fullName evidence="7">Sulfate ABC transporter ATP-binding protein</fullName>
    </submittedName>
</protein>
<name>A0ABT4EFG9_PAEAL</name>
<dbReference type="SUPFAM" id="SSF50331">
    <property type="entry name" value="MOP-like"/>
    <property type="match status" value="1"/>
</dbReference>
<dbReference type="Gene3D" id="3.40.50.300">
    <property type="entry name" value="P-loop containing nucleotide triphosphate hydrolases"/>
    <property type="match status" value="1"/>
</dbReference>
<dbReference type="PROSITE" id="PS50893">
    <property type="entry name" value="ABC_TRANSPORTER_2"/>
    <property type="match status" value="1"/>
</dbReference>
<dbReference type="InterPro" id="IPR003593">
    <property type="entry name" value="AAA+_ATPase"/>
</dbReference>
<dbReference type="Proteomes" id="UP001527090">
    <property type="component" value="Unassembled WGS sequence"/>
</dbReference>
<gene>
    <name evidence="7" type="primary">cysA</name>
    <name evidence="7" type="ORF">M5X04_24545</name>
</gene>
<dbReference type="GO" id="GO:0005524">
    <property type="term" value="F:ATP binding"/>
    <property type="evidence" value="ECO:0007669"/>
    <property type="project" value="UniProtKB-KW"/>
</dbReference>
<keyword evidence="3 7" id="KW-0067">ATP-binding</keyword>
<evidence type="ECO:0000256" key="4">
    <source>
        <dbReference type="ARBA" id="ARBA00022967"/>
    </source>
</evidence>
<keyword evidence="8" id="KW-1185">Reference proteome</keyword>
<feature type="domain" description="ABC transporter" evidence="6">
    <location>
        <begin position="3"/>
        <end position="233"/>
    </location>
</feature>
<reference evidence="7 8" key="1">
    <citation type="submission" date="2022-05" db="EMBL/GenBank/DDBJ databases">
        <title>Genome Sequencing of Bee-Associated Microbes.</title>
        <authorList>
            <person name="Dunlap C."/>
        </authorList>
    </citation>
    <scope>NUCLEOTIDE SEQUENCE [LARGE SCALE GENOMIC DNA]</scope>
    <source>
        <strain evidence="7 8">NRRL NRS-750</strain>
    </source>
</reference>
<proteinExistence type="predicted"/>
<dbReference type="PROSITE" id="PS00211">
    <property type="entry name" value="ABC_TRANSPORTER_1"/>
    <property type="match status" value="1"/>
</dbReference>
<dbReference type="SMART" id="SM00382">
    <property type="entry name" value="AAA"/>
    <property type="match status" value="1"/>
</dbReference>
<evidence type="ECO:0000256" key="3">
    <source>
        <dbReference type="ARBA" id="ARBA00022840"/>
    </source>
</evidence>
<dbReference type="RefSeq" id="WP_268632861.1">
    <property type="nucleotide sequence ID" value="NZ_JAMDLY010000019.1"/>
</dbReference>
<evidence type="ECO:0000313" key="8">
    <source>
        <dbReference type="Proteomes" id="UP001527090"/>
    </source>
</evidence>
<evidence type="ECO:0000256" key="2">
    <source>
        <dbReference type="ARBA" id="ARBA00022741"/>
    </source>
</evidence>
<dbReference type="InterPro" id="IPR050093">
    <property type="entry name" value="ABC_SmlMolc_Importer"/>
</dbReference>
<dbReference type="InterPro" id="IPR027417">
    <property type="entry name" value="P-loop_NTPase"/>
</dbReference>
<keyword evidence="1" id="KW-0813">Transport</keyword>
<dbReference type="Pfam" id="PF00005">
    <property type="entry name" value="ABC_tran"/>
    <property type="match status" value="1"/>
</dbReference>
<dbReference type="InterPro" id="IPR003439">
    <property type="entry name" value="ABC_transporter-like_ATP-bd"/>
</dbReference>
<dbReference type="InterPro" id="IPR017871">
    <property type="entry name" value="ABC_transporter-like_CS"/>
</dbReference>
<dbReference type="PANTHER" id="PTHR42781:SF4">
    <property type="entry name" value="SPERMIDINE_PUTRESCINE IMPORT ATP-BINDING PROTEIN POTA"/>
    <property type="match status" value="1"/>
</dbReference>
<keyword evidence="2" id="KW-0547">Nucleotide-binding</keyword>
<dbReference type="InterPro" id="IPR008995">
    <property type="entry name" value="Mo/tungstate-bd_C_term_dom"/>
</dbReference>
<dbReference type="EMBL" id="JAMDLY010000019">
    <property type="protein sequence ID" value="MCY9532477.1"/>
    <property type="molecule type" value="Genomic_DNA"/>
</dbReference>
<keyword evidence="5" id="KW-0764">Sulfate transport</keyword>
<evidence type="ECO:0000313" key="7">
    <source>
        <dbReference type="EMBL" id="MCY9532477.1"/>
    </source>
</evidence>
<accession>A0ABT4EFG9</accession>
<dbReference type="SUPFAM" id="SSF52540">
    <property type="entry name" value="P-loop containing nucleoside triphosphate hydrolases"/>
    <property type="match status" value="1"/>
</dbReference>
<keyword evidence="4" id="KW-1278">Translocase</keyword>
<organism evidence="7 8">
    <name type="scientific">Paenibacillus alvei</name>
    <name type="common">Bacillus alvei</name>
    <dbReference type="NCBI Taxonomy" id="44250"/>
    <lineage>
        <taxon>Bacteria</taxon>
        <taxon>Bacillati</taxon>
        <taxon>Bacillota</taxon>
        <taxon>Bacilli</taxon>
        <taxon>Bacillales</taxon>
        <taxon>Paenibacillaceae</taxon>
        <taxon>Paenibacillus</taxon>
    </lineage>
</organism>
<sequence length="383" mass="43100">MHIEVNQLNKWFGSYHAVRDVSFSIEAGQLIGLLGPSGGGKTSVLRMLAGLEQPDSGEIRFQGNRVNEIPPQQRGIGFVFQQYALFKHMTVYDNIAFGLTIQKWPKDRIRERVTELLELTGLSGIERRYPHQLSGGQRQRVAFARALAPEPQLLLLDEPFAAIDAKIRKELRSWLRELIERVGITSIFVTHDQDEAIEVADEIMIINQGSVEQKGTPWDIYQSPNTPFVAEFIGESTIISDLDSLRGFETLSSSLQTSIPYSVDPVEAVLETQAVRETLQELGDAFKALIRPEYIEVGLPGELKMASACIHGTVRSLQFRGSEWMVAIEVGDMILKTYRSLEKPMLQAGDWVQVLVHRIYVFEGGRSWVVENALKEDPMPVHI</sequence>
<dbReference type="InterPro" id="IPR005666">
    <property type="entry name" value="Sulph_transpt1"/>
</dbReference>
<evidence type="ECO:0000259" key="6">
    <source>
        <dbReference type="PROSITE" id="PS50893"/>
    </source>
</evidence>
<dbReference type="PANTHER" id="PTHR42781">
    <property type="entry name" value="SPERMIDINE/PUTRESCINE IMPORT ATP-BINDING PROTEIN POTA"/>
    <property type="match status" value="1"/>
</dbReference>
<evidence type="ECO:0000256" key="1">
    <source>
        <dbReference type="ARBA" id="ARBA00022448"/>
    </source>
</evidence>
<evidence type="ECO:0000256" key="5">
    <source>
        <dbReference type="ARBA" id="ARBA00023032"/>
    </source>
</evidence>
<comment type="caution">
    <text evidence="7">The sequence shown here is derived from an EMBL/GenBank/DDBJ whole genome shotgun (WGS) entry which is preliminary data.</text>
</comment>